<reference evidence="4" key="1">
    <citation type="submission" date="2021-03" db="EMBL/GenBank/DDBJ databases">
        <title>Legionella lytica PCM 2298.</title>
        <authorList>
            <person name="Koper P."/>
        </authorList>
    </citation>
    <scope>NUCLEOTIDE SEQUENCE</scope>
    <source>
        <strain evidence="4">PCM 2298</strain>
        <plasmid evidence="4">pLlyPCM2298_2</plasmid>
    </source>
</reference>
<gene>
    <name evidence="4" type="ORF">J2N86_16125</name>
</gene>
<keyword evidence="5" id="KW-1185">Reference proteome</keyword>
<dbReference type="RefSeq" id="WP_252582787.1">
    <property type="nucleotide sequence ID" value="NZ_CP071529.1"/>
</dbReference>
<dbReference type="PANTHER" id="PTHR33607">
    <property type="entry name" value="ENDONUCLEASE-1"/>
    <property type="match status" value="1"/>
</dbReference>
<geneLocation type="plasmid" evidence="4 5">
    <name>pLlyPCM2298_2</name>
</geneLocation>
<keyword evidence="3" id="KW-0378">Hydrolase</keyword>
<evidence type="ECO:0000256" key="3">
    <source>
        <dbReference type="ARBA" id="ARBA00022801"/>
    </source>
</evidence>
<keyword evidence="2" id="KW-0540">Nuclease</keyword>
<dbReference type="Pfam" id="PF04231">
    <property type="entry name" value="Endonuclease_1"/>
    <property type="match status" value="1"/>
</dbReference>
<keyword evidence="4" id="KW-0614">Plasmid</keyword>
<sequence length="236" mass="27709">MRFLLYSLLFLSHFSWSDSPSSFAQSKKIVQQLFQNHPQTIYCGCTYQGKTVNLDSCGMSEAKEKKRANRIEIEHVVAAEHFGQQFACWRELLCHDNKGKAYKGRKCCQKIDERFRHMEAELYNLWPESGLVNQARSNYRFGMVPGKEDYFGCSIKIDKLTRRVEPSDQTKGIVARAYLFMSDHYALLLSKQQEQLFRVWNKRFPPTEWEHQWANQVAQIEGYPNPYITKWTKDAA</sequence>
<dbReference type="SUPFAM" id="SSF54060">
    <property type="entry name" value="His-Me finger endonucleases"/>
    <property type="match status" value="1"/>
</dbReference>
<proteinExistence type="inferred from homology"/>
<dbReference type="InterPro" id="IPR007346">
    <property type="entry name" value="Endonuclease-I"/>
</dbReference>
<name>A0ABY4YDS4_9GAMM</name>
<keyword evidence="4" id="KW-0255">Endonuclease</keyword>
<evidence type="ECO:0000256" key="2">
    <source>
        <dbReference type="ARBA" id="ARBA00022722"/>
    </source>
</evidence>
<dbReference type="PANTHER" id="PTHR33607:SF2">
    <property type="entry name" value="ENDONUCLEASE-1"/>
    <property type="match status" value="1"/>
</dbReference>
<dbReference type="GO" id="GO:0004519">
    <property type="term" value="F:endonuclease activity"/>
    <property type="evidence" value="ECO:0007669"/>
    <property type="project" value="UniProtKB-KW"/>
</dbReference>
<evidence type="ECO:0000313" key="4">
    <source>
        <dbReference type="EMBL" id="USQ15548.1"/>
    </source>
</evidence>
<comment type="similarity">
    <text evidence="1">Belongs to the EndA/NucM nuclease family.</text>
</comment>
<evidence type="ECO:0000313" key="5">
    <source>
        <dbReference type="Proteomes" id="UP001057474"/>
    </source>
</evidence>
<dbReference type="Proteomes" id="UP001057474">
    <property type="component" value="Plasmid pLlyPCM2298_2"/>
</dbReference>
<evidence type="ECO:0000256" key="1">
    <source>
        <dbReference type="ARBA" id="ARBA00006429"/>
    </source>
</evidence>
<dbReference type="EMBL" id="CP071529">
    <property type="protein sequence ID" value="USQ15548.1"/>
    <property type="molecule type" value="Genomic_DNA"/>
</dbReference>
<accession>A0ABY4YDS4</accession>
<protein>
    <submittedName>
        <fullName evidence="4">Endonuclease</fullName>
    </submittedName>
</protein>
<dbReference type="InterPro" id="IPR044925">
    <property type="entry name" value="His-Me_finger_sf"/>
</dbReference>
<organism evidence="4 5">
    <name type="scientific">Legionella lytica</name>
    <dbReference type="NCBI Taxonomy" id="96232"/>
    <lineage>
        <taxon>Bacteria</taxon>
        <taxon>Pseudomonadati</taxon>
        <taxon>Pseudomonadota</taxon>
        <taxon>Gammaproteobacteria</taxon>
        <taxon>Legionellales</taxon>
        <taxon>Legionellaceae</taxon>
        <taxon>Legionella</taxon>
    </lineage>
</organism>